<feature type="coiled-coil region" evidence="1">
    <location>
        <begin position="64"/>
        <end position="150"/>
    </location>
</feature>
<evidence type="ECO:0000256" key="1">
    <source>
        <dbReference type="SAM" id="Coils"/>
    </source>
</evidence>
<dbReference type="EMBL" id="OVEO01000005">
    <property type="protein sequence ID" value="SPQ96023.1"/>
    <property type="molecule type" value="Genomic_DNA"/>
</dbReference>
<keyword evidence="1" id="KW-0175">Coiled coil</keyword>
<evidence type="ECO:0000256" key="2">
    <source>
        <dbReference type="SAM" id="MobiDB-lite"/>
    </source>
</evidence>
<accession>A0A3P3Y772</accession>
<sequence>MSSVMRVPPPLADADLNSRLAGPVGRFQIGRRVPERDQTGMVAEGQSSSSDDLEKDLRLAAEIGTGLLARNEELERALADAQEREASALATCDDLRRRIAISEDEILALSADVMQLSKPDPRLKEAAARIRQLENALRDAKQVADENDDAVVNQHTGGGESDDHYTAAGLGPISRRNALSELKSFARERQLERELAERQRSLAETRMALEDARTQTAGLSGTVANLTAANARLRETVEALEEELAKRGEQRSRASSATTLLEEMTKNDEPASIGNDRNGGNVLVEFFFLTAMACKLELVRQGLSSEVYTITNEQLYDDMVREQQPVPFCYYHYWIKARLTQTLRMRDQQAKSETSIWHALWNWI</sequence>
<gene>
    <name evidence="3" type="ORF">PLBR_LOCUS3238</name>
</gene>
<dbReference type="AlphaFoldDB" id="A0A3P3Y772"/>
<proteinExistence type="predicted"/>
<organism evidence="3 4">
    <name type="scientific">Plasmodiophora brassicae</name>
    <name type="common">Clubroot disease agent</name>
    <dbReference type="NCBI Taxonomy" id="37360"/>
    <lineage>
        <taxon>Eukaryota</taxon>
        <taxon>Sar</taxon>
        <taxon>Rhizaria</taxon>
        <taxon>Endomyxa</taxon>
        <taxon>Phytomyxea</taxon>
        <taxon>Plasmodiophorida</taxon>
        <taxon>Plasmodiophoridae</taxon>
        <taxon>Plasmodiophora</taxon>
    </lineage>
</organism>
<feature type="coiled-coil region" evidence="1">
    <location>
        <begin position="188"/>
        <end position="250"/>
    </location>
</feature>
<evidence type="ECO:0000313" key="4">
    <source>
        <dbReference type="Proteomes" id="UP000290189"/>
    </source>
</evidence>
<protein>
    <submittedName>
        <fullName evidence="3">Uncharacterized protein</fullName>
    </submittedName>
</protein>
<feature type="region of interest" description="Disordered" evidence="2">
    <location>
        <begin position="30"/>
        <end position="53"/>
    </location>
</feature>
<evidence type="ECO:0000313" key="3">
    <source>
        <dbReference type="EMBL" id="SPQ96023.1"/>
    </source>
</evidence>
<name>A0A3P3Y772_PLABS</name>
<keyword evidence="3" id="KW-0496">Mitochondrion</keyword>
<dbReference type="Proteomes" id="UP000290189">
    <property type="component" value="Unassembled WGS sequence"/>
</dbReference>
<geneLocation type="mitochondrion" evidence="3"/>
<reference evidence="3 4" key="1">
    <citation type="submission" date="2018-03" db="EMBL/GenBank/DDBJ databases">
        <authorList>
            <person name="Fogelqvist J."/>
        </authorList>
    </citation>
    <scope>NUCLEOTIDE SEQUENCE [LARGE SCALE GENOMIC DNA]</scope>
</reference>